<dbReference type="PANTHER" id="PTHR15180">
    <property type="entry name" value="GENERAL TRANSCRIPTION FACTOR 3C POLYPEPTIDE 1"/>
    <property type="match status" value="1"/>
</dbReference>
<organism evidence="10 11">
    <name type="scientific">Maudiozyma barnettii</name>
    <dbReference type="NCBI Taxonomy" id="61262"/>
    <lineage>
        <taxon>Eukaryota</taxon>
        <taxon>Fungi</taxon>
        <taxon>Dikarya</taxon>
        <taxon>Ascomycota</taxon>
        <taxon>Saccharomycotina</taxon>
        <taxon>Saccharomycetes</taxon>
        <taxon>Saccharomycetales</taxon>
        <taxon>Saccharomycetaceae</taxon>
        <taxon>Maudiozyma</taxon>
    </lineage>
</organism>
<dbReference type="GO" id="GO:0042791">
    <property type="term" value="P:5S class rRNA transcription by RNA polymerase III"/>
    <property type="evidence" value="ECO:0007669"/>
    <property type="project" value="TreeGrafter"/>
</dbReference>
<keyword evidence="10" id="KW-0396">Initiation factor</keyword>
<dbReference type="RefSeq" id="XP_041407817.1">
    <property type="nucleotide sequence ID" value="XM_041551883.1"/>
</dbReference>
<keyword evidence="11" id="KW-1185">Reference proteome</keyword>
<feature type="compositionally biased region" description="Acidic residues" evidence="6">
    <location>
        <begin position="275"/>
        <end position="288"/>
    </location>
</feature>
<feature type="compositionally biased region" description="Basic and acidic residues" evidence="6">
    <location>
        <begin position="680"/>
        <end position="705"/>
    </location>
</feature>
<keyword evidence="2" id="KW-0597">Phosphoprotein</keyword>
<comment type="caution">
    <text evidence="10">The sequence shown here is derived from an EMBL/GenBank/DDBJ whole genome shotgun (WGS) entry which is preliminary data.</text>
</comment>
<proteinExistence type="predicted"/>
<evidence type="ECO:0000256" key="2">
    <source>
        <dbReference type="ARBA" id="ARBA00022553"/>
    </source>
</evidence>
<evidence type="ECO:0000259" key="7">
    <source>
        <dbReference type="Pfam" id="PF04182"/>
    </source>
</evidence>
<keyword evidence="3" id="KW-0238">DNA-binding</keyword>
<feature type="domain" description="B-block binding subunit of TFIIIC" evidence="7">
    <location>
        <begin position="107"/>
        <end position="174"/>
    </location>
</feature>
<evidence type="ECO:0000256" key="1">
    <source>
        <dbReference type="ARBA" id="ARBA00004123"/>
    </source>
</evidence>
<evidence type="ECO:0000256" key="3">
    <source>
        <dbReference type="ARBA" id="ARBA00023125"/>
    </source>
</evidence>
<keyword evidence="10" id="KW-0648">Protein biosynthesis</keyword>
<evidence type="ECO:0000256" key="5">
    <source>
        <dbReference type="ARBA" id="ARBA00023242"/>
    </source>
</evidence>
<dbReference type="InterPro" id="IPR007309">
    <property type="entry name" value="TFIIIC_Bblock-bd"/>
</dbReference>
<accession>A0A8H2VIH2</accession>
<dbReference type="AlphaFoldDB" id="A0A8H2VIH2"/>
<dbReference type="GO" id="GO:0000127">
    <property type="term" value="C:transcription factor TFIIIC complex"/>
    <property type="evidence" value="ECO:0007669"/>
    <property type="project" value="InterPro"/>
</dbReference>
<comment type="subcellular location">
    <subcellularLocation>
        <location evidence="1">Nucleus</location>
    </subcellularLocation>
</comment>
<feature type="region of interest" description="Disordered" evidence="6">
    <location>
        <begin position="266"/>
        <end position="307"/>
    </location>
</feature>
<dbReference type="GO" id="GO:0006384">
    <property type="term" value="P:transcription initiation at RNA polymerase III promoter"/>
    <property type="evidence" value="ECO:0007669"/>
    <property type="project" value="InterPro"/>
</dbReference>
<dbReference type="GO" id="GO:0005634">
    <property type="term" value="C:nucleus"/>
    <property type="evidence" value="ECO:0007669"/>
    <property type="project" value="UniProtKB-SubCell"/>
</dbReference>
<keyword evidence="4" id="KW-0804">Transcription</keyword>
<evidence type="ECO:0000259" key="8">
    <source>
        <dbReference type="Pfam" id="PF20222"/>
    </source>
</evidence>
<dbReference type="InterPro" id="IPR049543">
    <property type="entry name" value="WHD_TFC3"/>
</dbReference>
<dbReference type="OrthoDB" id="68020at2759"/>
<dbReference type="Pfam" id="PF20222">
    <property type="entry name" value="DUF6581"/>
    <property type="match status" value="1"/>
</dbReference>
<dbReference type="GO" id="GO:0003677">
    <property type="term" value="F:DNA binding"/>
    <property type="evidence" value="ECO:0007669"/>
    <property type="project" value="UniProtKB-KW"/>
</dbReference>
<gene>
    <name evidence="10" type="ORF">KABA2_08S00286</name>
</gene>
<dbReference type="InterPro" id="IPR035625">
    <property type="entry name" value="Tfc3-like_eWH"/>
</dbReference>
<keyword evidence="5" id="KW-0539">Nucleus</keyword>
<protein>
    <submittedName>
        <fullName evidence="10">Similar to Saccharomyces cerevisiae YAL001C TFC3 Largest of six subunits of the RNA polymerase III transcription initiation factor complex (TFIIIC)</fullName>
    </submittedName>
</protein>
<feature type="domain" description="Transcription factor tau 138 kDa subunit extended winged helix" evidence="9">
    <location>
        <begin position="560"/>
        <end position="650"/>
    </location>
</feature>
<dbReference type="Proteomes" id="UP000644660">
    <property type="component" value="Unassembled WGS sequence"/>
</dbReference>
<evidence type="ECO:0000313" key="11">
    <source>
        <dbReference type="Proteomes" id="UP000644660"/>
    </source>
</evidence>
<dbReference type="Pfam" id="PF04182">
    <property type="entry name" value="B-block_TFIIIC"/>
    <property type="match status" value="1"/>
</dbReference>
<evidence type="ECO:0000256" key="6">
    <source>
        <dbReference type="SAM" id="MobiDB-lite"/>
    </source>
</evidence>
<dbReference type="Pfam" id="PF21552">
    <property type="entry name" value="WHD_TFC3"/>
    <property type="match status" value="1"/>
</dbReference>
<dbReference type="EMBL" id="CAEFZW010000008">
    <property type="protein sequence ID" value="CAB4255973.1"/>
    <property type="molecule type" value="Genomic_DNA"/>
</dbReference>
<dbReference type="GeneID" id="64859037"/>
<dbReference type="CDD" id="cd16169">
    <property type="entry name" value="Tau138_eWH"/>
    <property type="match status" value="1"/>
</dbReference>
<feature type="compositionally biased region" description="Polar residues" evidence="6">
    <location>
        <begin position="733"/>
        <end position="743"/>
    </location>
</feature>
<evidence type="ECO:0000256" key="4">
    <source>
        <dbReference type="ARBA" id="ARBA00023163"/>
    </source>
</evidence>
<evidence type="ECO:0000259" key="9">
    <source>
        <dbReference type="Pfam" id="PF21552"/>
    </source>
</evidence>
<feature type="region of interest" description="Disordered" evidence="6">
    <location>
        <begin position="680"/>
        <end position="748"/>
    </location>
</feature>
<dbReference type="PANTHER" id="PTHR15180:SF1">
    <property type="entry name" value="GENERAL TRANSCRIPTION FACTOR 3C POLYPEPTIDE 1"/>
    <property type="match status" value="1"/>
</dbReference>
<dbReference type="InterPro" id="IPR046488">
    <property type="entry name" value="Sfc3/Tfc3_C"/>
</dbReference>
<name>A0A8H2VIH2_9SACH</name>
<dbReference type="GO" id="GO:0003743">
    <property type="term" value="F:translation initiation factor activity"/>
    <property type="evidence" value="ECO:0007669"/>
    <property type="project" value="UniProtKB-KW"/>
</dbReference>
<reference evidence="10 11" key="1">
    <citation type="submission" date="2020-05" db="EMBL/GenBank/DDBJ databases">
        <authorList>
            <person name="Casaregola S."/>
            <person name="Devillers H."/>
            <person name="Grondin C."/>
        </authorList>
    </citation>
    <scope>NUCLEOTIDE SEQUENCE [LARGE SCALE GENOMIC DNA]</scope>
    <source>
        <strain evidence="10 11">CLIB 1767</strain>
    </source>
</reference>
<evidence type="ECO:0000313" key="10">
    <source>
        <dbReference type="EMBL" id="CAB4255973.1"/>
    </source>
</evidence>
<feature type="domain" description="Transcription factor tau subunit sfc3/Tfc3 C-terminal" evidence="8">
    <location>
        <begin position="757"/>
        <end position="1135"/>
    </location>
</feature>
<dbReference type="InterPro" id="IPR044210">
    <property type="entry name" value="Tfc3-like"/>
</dbReference>
<sequence>MSHVMYPDELVSKLFEEIAYNKGEIKLNQLWDISKTMVNVNDDSMKSFVFALLTSNPDIILYKNRKIIQKVPYSSLKEDENEITIGINEDSLWVILTGYNKKESTIGNFAFELLLEVAKHKEKGINTMLLAKNTKQDSRSTTGRLKKLAHLITTKQLIYQGHLVKQVTLKKFQKNEPEIKEYINMRDHLGTIVNIVKNSKNGIRQTTDLKRELKFDKEKRLSKRFISAITFLDEKGYLQKIMIISPNNPNIKVKCVKYVKDFSDENKSNPIDMNDSSEDDDDADDGTEDGNATRQEEEEEEELNNLDYVNPSSILQDKGLIMEDKGQSNRQELLLNRFYPLQNQTYDLAAQTTTDGMPTMKATNLLVGKDFQRSFAKGLEYYAQMVGKKKSDSSGLNLVKIYDFEGKKKFYRLFTEENFQNMTDPTKRYAPDELAPVKVQKLSLDKLNKKNFIPLSNTLRYGVDSDDNEVFFWHGSDTSLLTAKDVKKLPKSKKSKRGEKDDLTEEDIPKLKKIKQAVVEETLVNDNKKDAGPLVELTKPEDKPLTGKRTLNVDGFFANSLKSLQRQRTLLNIVSKMGGVAYLKESLYDDLSKALGSNTMVDKKTARTDVERMVKSGKLLVYSIPDSKKKLIHIPGMTESDLDLYMDKEKNKKRYIYSSTLHTSDLYFFDQMAKERFNRREKSVQRLRDFQNRSKSDTLPSDKDKPRRPRKPRTSKAAEAAGHSKKRRGSLFTALSENTNNPSTKKKKSVIKKLAFHVGKKSGLEALIMAVVITKSITNELQWDKISLLFPKNSLENLKKKWTARRVKMGHNGWKAYVDKWQRILVQAIKNETVSLQDAESVNLPILIPLWITFEEARKNSSVSLYKNYDTNIKRYTFVKDPPQHFSQAGMMMSSMVQRETSLLKSTYGYSLNDVDEKEIQRKDDEDNIKTVIRSILMDRSETGKDEIETLKNVPKEELDRIVLDMAKAKQLILRGPKLEASSLIVEMLENKGSYSQFSEVVEYNKRIEGMLKSGNGIIISQEINDIAAWQLIDLIERRKVSLQVIPVEREIGNFHYTTRKFEIETLTPPLICSMENDSEQLFGSSPHIAVPLGTAYSRLWINSNGRLRENIWKHLVAFVTTEILFSPGIMIELLETLSYQLVSRKELSDICDWLNKKGLIERLPYGGFKTSHKWYKLLA</sequence>